<dbReference type="EMBL" id="AEXO01000069">
    <property type="protein sequence ID" value="EGC86269.1"/>
    <property type="molecule type" value="Genomic_DNA"/>
</dbReference>
<proteinExistence type="predicted"/>
<organism evidence="1 2">
    <name type="scientific">Prevotella denticola CRIS 18C-A</name>
    <dbReference type="NCBI Taxonomy" id="944557"/>
    <lineage>
        <taxon>Bacteria</taxon>
        <taxon>Pseudomonadati</taxon>
        <taxon>Bacteroidota</taxon>
        <taxon>Bacteroidia</taxon>
        <taxon>Bacteroidales</taxon>
        <taxon>Prevotellaceae</taxon>
        <taxon>Prevotella</taxon>
    </lineage>
</organism>
<protein>
    <submittedName>
        <fullName evidence="1">Uncharacterized protein</fullName>
    </submittedName>
</protein>
<comment type="caution">
    <text evidence="1">The sequence shown here is derived from an EMBL/GenBank/DDBJ whole genome shotgun (WGS) entry which is preliminary data.</text>
</comment>
<accession>F0H7E0</accession>
<reference evidence="1 2" key="1">
    <citation type="submission" date="2011-02" db="EMBL/GenBank/DDBJ databases">
        <authorList>
            <person name="Durkin A.S."/>
            <person name="Madupu R."/>
            <person name="Torralba M."/>
            <person name="Gillis M."/>
            <person name="Methe B."/>
            <person name="Sutton G."/>
            <person name="Nelson K.E."/>
        </authorList>
    </citation>
    <scope>NUCLEOTIDE SEQUENCE [LARGE SCALE GENOMIC DNA]</scope>
    <source>
        <strain evidence="1 2">CRIS 18C-A</strain>
    </source>
</reference>
<evidence type="ECO:0000313" key="1">
    <source>
        <dbReference type="EMBL" id="EGC86269.1"/>
    </source>
</evidence>
<name>F0H7E0_9BACT</name>
<dbReference type="Proteomes" id="UP000003155">
    <property type="component" value="Unassembled WGS sequence"/>
</dbReference>
<sequence length="51" mass="5938">MDMLTSGLWKALNEYLPLKQGLRLISKKQKNQKNILNEYLPLKQGLRLSLP</sequence>
<dbReference type="AlphaFoldDB" id="F0H7E0"/>
<gene>
    <name evidence="1" type="ORF">HMPREF9303_1355</name>
</gene>
<keyword evidence="2" id="KW-1185">Reference proteome</keyword>
<evidence type="ECO:0000313" key="2">
    <source>
        <dbReference type="Proteomes" id="UP000003155"/>
    </source>
</evidence>